<dbReference type="AlphaFoldDB" id="A0A0L0D128"/>
<accession>A0A0L0D128</accession>
<name>A0A0L0D128_THETB</name>
<evidence type="ECO:0000313" key="3">
    <source>
        <dbReference type="Proteomes" id="UP000054408"/>
    </source>
</evidence>
<proteinExistence type="predicted"/>
<dbReference type="Gene3D" id="3.40.50.300">
    <property type="entry name" value="P-loop containing nucleotide triphosphate hydrolases"/>
    <property type="match status" value="1"/>
</dbReference>
<dbReference type="Pfam" id="PF01926">
    <property type="entry name" value="MMR_HSR1"/>
    <property type="match status" value="1"/>
</dbReference>
<dbReference type="InterPro" id="IPR051943">
    <property type="entry name" value="TRAFAC_Dynamin-like_GTPase"/>
</dbReference>
<dbReference type="PANTHER" id="PTHR43681:SF1">
    <property type="entry name" value="SARCALUMENIN"/>
    <property type="match status" value="1"/>
</dbReference>
<dbReference type="OrthoDB" id="8927528at2759"/>
<dbReference type="Proteomes" id="UP000054408">
    <property type="component" value="Unassembled WGS sequence"/>
</dbReference>
<sequence length="578" mass="60686">MLRFVRRVQHASGDGAAVSESVTRATRSVLGRVVAALRRRGERGDGAAGEAAEEAESVRKHLDDVFRMVVVGEFNAGKSSFINALVGKKVVAEGVTPTTHQINILEYGKPPSGPITVEMDTTLTKLDVEWLRGVSIVDTPGTNAVVEKHDSIARHFVPRADTVLFLTTFDKSISHSEREFLTDIAQWGKKIVAVVNKIDIVDAGEPGEVDAVLAFVESSLRDVLPDKNAAPLPMFAVSARRALVQPGSDPGFNSLHAYIHELLESDERRVIKLEAPLAVAARVTAAAAATAEAEVTAAAARLDVVTAVAGEVDEHVADCDIRVEAVVARVGKSLYAVRDQIRDVISANFTYGSLFKALVAPHTVAATFEAQFVASVDGEVYQDAKRGLGSLRAAHAEFLSGYAEKLQRLAPDVAPRRVPNISSASAEAEVARSVAQAATAPLQVALRGATLASRLRASFSTLLVVEGSLAGAGTLASIASDMVLIPWVGTAALMTAALGLVPLQRAATIKSLHDALAFGVKAAEARMRAAVEADVDDVRAAAASVASPVVEAAQSAARNAARDLAELDEIGASTRCGA</sequence>
<dbReference type="CDD" id="cd09912">
    <property type="entry name" value="DLP_2"/>
    <property type="match status" value="1"/>
</dbReference>
<dbReference type="PANTHER" id="PTHR43681">
    <property type="entry name" value="TRANSMEMBRANE GTPASE FZO"/>
    <property type="match status" value="1"/>
</dbReference>
<protein>
    <submittedName>
        <fullName evidence="2">Dynamin family protein</fullName>
    </submittedName>
</protein>
<dbReference type="SUPFAM" id="SSF52540">
    <property type="entry name" value="P-loop containing nucleoside triphosphate hydrolases"/>
    <property type="match status" value="1"/>
</dbReference>
<keyword evidence="3" id="KW-1185">Reference proteome</keyword>
<reference evidence="2 3" key="1">
    <citation type="submission" date="2010-05" db="EMBL/GenBank/DDBJ databases">
        <title>The Genome Sequence of Thecamonas trahens ATCC 50062.</title>
        <authorList>
            <consortium name="The Broad Institute Genome Sequencing Platform"/>
            <person name="Russ C."/>
            <person name="Cuomo C."/>
            <person name="Shea T."/>
            <person name="Young S.K."/>
            <person name="Zeng Q."/>
            <person name="Koehrsen M."/>
            <person name="Haas B."/>
            <person name="Borodovsky M."/>
            <person name="Guigo R."/>
            <person name="Alvarado L."/>
            <person name="Berlin A."/>
            <person name="Bochicchio J."/>
            <person name="Borenstein D."/>
            <person name="Chapman S."/>
            <person name="Chen Z."/>
            <person name="Freedman E."/>
            <person name="Gellesch M."/>
            <person name="Goldberg J."/>
            <person name="Griggs A."/>
            <person name="Gujja S."/>
            <person name="Heilman E."/>
            <person name="Heiman D."/>
            <person name="Hepburn T."/>
            <person name="Howarth C."/>
            <person name="Jen D."/>
            <person name="Larson L."/>
            <person name="Mehta T."/>
            <person name="Park D."/>
            <person name="Pearson M."/>
            <person name="Roberts A."/>
            <person name="Saif S."/>
            <person name="Shenoy N."/>
            <person name="Sisk P."/>
            <person name="Stolte C."/>
            <person name="Sykes S."/>
            <person name="Thomson T."/>
            <person name="Walk T."/>
            <person name="White J."/>
            <person name="Yandava C."/>
            <person name="Burger G."/>
            <person name="Gray M.W."/>
            <person name="Holland P.W.H."/>
            <person name="King N."/>
            <person name="Lang F.B.F."/>
            <person name="Roger A.J."/>
            <person name="Ruiz-Trillo I."/>
            <person name="Lander E."/>
            <person name="Nusbaum C."/>
        </authorList>
    </citation>
    <scope>NUCLEOTIDE SEQUENCE [LARGE SCALE GENOMIC DNA]</scope>
    <source>
        <strain evidence="2 3">ATCC 50062</strain>
    </source>
</reference>
<dbReference type="GO" id="GO:0005525">
    <property type="term" value="F:GTP binding"/>
    <property type="evidence" value="ECO:0007669"/>
    <property type="project" value="InterPro"/>
</dbReference>
<organism evidence="2 3">
    <name type="scientific">Thecamonas trahens ATCC 50062</name>
    <dbReference type="NCBI Taxonomy" id="461836"/>
    <lineage>
        <taxon>Eukaryota</taxon>
        <taxon>Apusozoa</taxon>
        <taxon>Apusomonadida</taxon>
        <taxon>Apusomonadidae</taxon>
        <taxon>Thecamonas</taxon>
    </lineage>
</organism>
<dbReference type="GeneID" id="25559888"/>
<evidence type="ECO:0000313" key="2">
    <source>
        <dbReference type="EMBL" id="KNC45947.1"/>
    </source>
</evidence>
<feature type="domain" description="G" evidence="1">
    <location>
        <begin position="68"/>
        <end position="197"/>
    </location>
</feature>
<evidence type="ECO:0000259" key="1">
    <source>
        <dbReference type="Pfam" id="PF01926"/>
    </source>
</evidence>
<gene>
    <name evidence="2" type="ORF">AMSG_00062</name>
</gene>
<dbReference type="EMBL" id="GL349433">
    <property type="protein sequence ID" value="KNC45947.1"/>
    <property type="molecule type" value="Genomic_DNA"/>
</dbReference>
<dbReference type="InterPro" id="IPR006073">
    <property type="entry name" value="GTP-bd"/>
</dbReference>
<dbReference type="InterPro" id="IPR027417">
    <property type="entry name" value="P-loop_NTPase"/>
</dbReference>
<dbReference type="eggNOG" id="KOG0448">
    <property type="taxonomic scope" value="Eukaryota"/>
</dbReference>
<dbReference type="RefSeq" id="XP_013762930.1">
    <property type="nucleotide sequence ID" value="XM_013907476.1"/>
</dbReference>
<dbReference type="STRING" id="461836.A0A0L0D128"/>